<reference evidence="1 2" key="1">
    <citation type="submission" date="2017-06" db="EMBL/GenBank/DDBJ databases">
        <title>Whole Genome Sequences of Colwellia marinimaniae MTCD1.</title>
        <authorList>
            <person name="Kusumoto H."/>
            <person name="Inoue M."/>
            <person name="Tanikawa K."/>
            <person name="Maeji H."/>
            <person name="Cameron J.H."/>
            <person name="Bartlett D.H."/>
        </authorList>
    </citation>
    <scope>NUCLEOTIDE SEQUENCE [LARGE SCALE GENOMIC DNA]</scope>
    <source>
        <strain evidence="1 2">MTCD1</strain>
    </source>
</reference>
<accession>A0ABQ0MWT8</accession>
<keyword evidence="2" id="KW-1185">Reference proteome</keyword>
<comment type="caution">
    <text evidence="1">The sequence shown here is derived from an EMBL/GenBank/DDBJ whole genome shotgun (WGS) entry which is preliminary data.</text>
</comment>
<protein>
    <submittedName>
        <fullName evidence="1">DUF1289 domain-containing protein</fullName>
    </submittedName>
</protein>
<dbReference type="PANTHER" id="PTHR35175">
    <property type="entry name" value="DUF1289 DOMAIN-CONTAINING PROTEIN"/>
    <property type="match status" value="1"/>
</dbReference>
<dbReference type="Pfam" id="PF06945">
    <property type="entry name" value="DUF1289"/>
    <property type="match status" value="1"/>
</dbReference>
<organism evidence="1 2">
    <name type="scientific">Colwellia marinimaniae</name>
    <dbReference type="NCBI Taxonomy" id="1513592"/>
    <lineage>
        <taxon>Bacteria</taxon>
        <taxon>Pseudomonadati</taxon>
        <taxon>Pseudomonadota</taxon>
        <taxon>Gammaproteobacteria</taxon>
        <taxon>Alteromonadales</taxon>
        <taxon>Colwelliaceae</taxon>
        <taxon>Colwellia</taxon>
    </lineage>
</organism>
<name>A0ABQ0MWT8_9GAMM</name>
<gene>
    <name evidence="1" type="ORF">MTCD1_02460</name>
</gene>
<dbReference type="PANTHER" id="PTHR35175:SF2">
    <property type="entry name" value="DUF1289 DOMAIN-CONTAINING PROTEIN"/>
    <property type="match status" value="1"/>
</dbReference>
<dbReference type="InterPro" id="IPR010710">
    <property type="entry name" value="DUF1289"/>
</dbReference>
<dbReference type="Proteomes" id="UP000197068">
    <property type="component" value="Unassembled WGS sequence"/>
</dbReference>
<dbReference type="EMBL" id="BDQM01000020">
    <property type="protein sequence ID" value="GAW96837.1"/>
    <property type="molecule type" value="Genomic_DNA"/>
</dbReference>
<sequence>MSNNKQIMLTDSPCIRNCCLDGDDICLGCFRHIDEIVAWRSYSTQDKHHVVELCQQRRESSEAKPEST</sequence>
<proteinExistence type="predicted"/>
<evidence type="ECO:0000313" key="1">
    <source>
        <dbReference type="EMBL" id="GAW96837.1"/>
    </source>
</evidence>
<evidence type="ECO:0000313" key="2">
    <source>
        <dbReference type="Proteomes" id="UP000197068"/>
    </source>
</evidence>